<evidence type="ECO:0000313" key="3">
    <source>
        <dbReference type="Proteomes" id="UP000007755"/>
    </source>
</evidence>
<protein>
    <submittedName>
        <fullName evidence="2">Mariner Mos1 transposase</fullName>
    </submittedName>
</protein>
<dbReference type="Gene3D" id="1.10.10.1450">
    <property type="match status" value="1"/>
</dbReference>
<feature type="domain" description="Mos1 transposase HTH" evidence="1">
    <location>
        <begin position="2"/>
        <end position="27"/>
    </location>
</feature>
<dbReference type="Pfam" id="PF17906">
    <property type="entry name" value="HTH_48"/>
    <property type="match status" value="1"/>
</dbReference>
<accession>F4WS02</accession>
<dbReference type="AlphaFoldDB" id="F4WS02"/>
<dbReference type="Proteomes" id="UP000007755">
    <property type="component" value="Unassembled WGS sequence"/>
</dbReference>
<dbReference type="InterPro" id="IPR041426">
    <property type="entry name" value="Mos1_HTH"/>
</dbReference>
<keyword evidence="3" id="KW-1185">Reference proteome</keyword>
<dbReference type="InterPro" id="IPR036397">
    <property type="entry name" value="RNaseH_sf"/>
</dbReference>
<dbReference type="Gene3D" id="3.30.420.10">
    <property type="entry name" value="Ribonuclease H-like superfamily/Ribonuclease H"/>
    <property type="match status" value="1"/>
</dbReference>
<name>F4WS02_ACREC</name>
<evidence type="ECO:0000313" key="2">
    <source>
        <dbReference type="EMBL" id="EGI63025.1"/>
    </source>
</evidence>
<evidence type="ECO:0000259" key="1">
    <source>
        <dbReference type="Pfam" id="PF17906"/>
    </source>
</evidence>
<dbReference type="GO" id="GO:0003676">
    <property type="term" value="F:nucleic acid binding"/>
    <property type="evidence" value="ECO:0007669"/>
    <property type="project" value="InterPro"/>
</dbReference>
<gene>
    <name evidence="2" type="ORF">G5I_08609</name>
</gene>
<dbReference type="InParanoid" id="F4WS02"/>
<proteinExistence type="predicted"/>
<reference evidence="2" key="1">
    <citation type="submission" date="2011-02" db="EMBL/GenBank/DDBJ databases">
        <title>The genome of the leaf-cutting ant Acromyrmex echinatior suggests key adaptations to social evolution and fungus farming.</title>
        <authorList>
            <person name="Nygaard S."/>
            <person name="Zhang G."/>
        </authorList>
    </citation>
    <scope>NUCLEOTIDE SEQUENCE</scope>
</reference>
<dbReference type="EMBL" id="GL888294">
    <property type="protein sequence ID" value="EGI63025.1"/>
    <property type="molecule type" value="Genomic_DNA"/>
</dbReference>
<dbReference type="PANTHER" id="PTHR46060">
    <property type="entry name" value="MARINER MOS1 TRANSPOSASE-LIKE PROTEIN"/>
    <property type="match status" value="1"/>
</dbReference>
<dbReference type="OrthoDB" id="438553at2759"/>
<sequence length="186" mass="21576">MLVDVYGDTAPTDKSCREWFRHFKDGDFSIEDKPRSGQPKKFGDKELEALLEDQSQTQEELAESLGTQQAVSARLRAMGIIRKQGNWVPSERRPHVAKPVKKYLEGIKWEILLHPLYSLDIAPSDFHLFRSMQSALSGERFNSYEGIKKWLDEWIASKEPDFFIRGIRLLPERWEKVVASEGAYFE</sequence>
<dbReference type="InterPro" id="IPR052709">
    <property type="entry name" value="Transposase-MT_Hybrid"/>
</dbReference>
<organism evidence="3">
    <name type="scientific">Acromyrmex echinatior</name>
    <name type="common">Panamanian leafcutter ant</name>
    <name type="synonym">Acromyrmex octospinosus echinatior</name>
    <dbReference type="NCBI Taxonomy" id="103372"/>
    <lineage>
        <taxon>Eukaryota</taxon>
        <taxon>Metazoa</taxon>
        <taxon>Ecdysozoa</taxon>
        <taxon>Arthropoda</taxon>
        <taxon>Hexapoda</taxon>
        <taxon>Insecta</taxon>
        <taxon>Pterygota</taxon>
        <taxon>Neoptera</taxon>
        <taxon>Endopterygota</taxon>
        <taxon>Hymenoptera</taxon>
        <taxon>Apocrita</taxon>
        <taxon>Aculeata</taxon>
        <taxon>Formicoidea</taxon>
        <taxon>Formicidae</taxon>
        <taxon>Myrmicinae</taxon>
        <taxon>Acromyrmex</taxon>
    </lineage>
</organism>
<dbReference type="PANTHER" id="PTHR46060:SF1">
    <property type="entry name" value="MARINER MOS1 TRANSPOSASE-LIKE PROTEIN"/>
    <property type="match status" value="1"/>
</dbReference>